<dbReference type="Proteomes" id="UP000325313">
    <property type="component" value="Unassembled WGS sequence"/>
</dbReference>
<accession>A0A5B0PBD9</accession>
<dbReference type="AlphaFoldDB" id="A0A5B0PBD9"/>
<dbReference type="Proteomes" id="UP000324748">
    <property type="component" value="Unassembled WGS sequence"/>
</dbReference>
<keyword evidence="4" id="KW-1185">Reference proteome</keyword>
<feature type="compositionally biased region" description="Basic and acidic residues" evidence="1">
    <location>
        <begin position="138"/>
        <end position="148"/>
    </location>
</feature>
<proteinExistence type="predicted"/>
<evidence type="ECO:0000313" key="3">
    <source>
        <dbReference type="EMBL" id="KAA1117108.1"/>
    </source>
</evidence>
<gene>
    <name evidence="2" type="ORF">PGT21_024190</name>
    <name evidence="3" type="ORF">PGTUg99_035907</name>
</gene>
<reference evidence="4 5" key="1">
    <citation type="submission" date="2019-05" db="EMBL/GenBank/DDBJ databases">
        <title>Emergence of the Ug99 lineage of the wheat stem rust pathogen through somatic hybridization.</title>
        <authorList>
            <person name="Li F."/>
            <person name="Upadhyaya N.M."/>
            <person name="Sperschneider J."/>
            <person name="Matny O."/>
            <person name="Nguyen-Phuc H."/>
            <person name="Mago R."/>
            <person name="Raley C."/>
            <person name="Miller M.E."/>
            <person name="Silverstein K.A.T."/>
            <person name="Henningsen E."/>
            <person name="Hirsch C.D."/>
            <person name="Visser B."/>
            <person name="Pretorius Z.A."/>
            <person name="Steffenson B.J."/>
            <person name="Schwessinger B."/>
            <person name="Dodds P.N."/>
            <person name="Figueroa M."/>
        </authorList>
    </citation>
    <scope>NUCLEOTIDE SEQUENCE [LARGE SCALE GENOMIC DNA]</scope>
    <source>
        <strain evidence="2">21-0</strain>
        <strain evidence="3 5">Ug99</strain>
    </source>
</reference>
<evidence type="ECO:0000313" key="2">
    <source>
        <dbReference type="EMBL" id="KAA1097934.1"/>
    </source>
</evidence>
<protein>
    <submittedName>
        <fullName evidence="2">Uncharacterized protein</fullName>
    </submittedName>
</protein>
<evidence type="ECO:0000256" key="1">
    <source>
        <dbReference type="SAM" id="MobiDB-lite"/>
    </source>
</evidence>
<evidence type="ECO:0000313" key="5">
    <source>
        <dbReference type="Proteomes" id="UP000325313"/>
    </source>
</evidence>
<evidence type="ECO:0000313" key="4">
    <source>
        <dbReference type="Proteomes" id="UP000324748"/>
    </source>
</evidence>
<organism evidence="2 4">
    <name type="scientific">Puccinia graminis f. sp. tritici</name>
    <dbReference type="NCBI Taxonomy" id="56615"/>
    <lineage>
        <taxon>Eukaryota</taxon>
        <taxon>Fungi</taxon>
        <taxon>Dikarya</taxon>
        <taxon>Basidiomycota</taxon>
        <taxon>Pucciniomycotina</taxon>
        <taxon>Pucciniomycetes</taxon>
        <taxon>Pucciniales</taxon>
        <taxon>Pucciniaceae</taxon>
        <taxon>Puccinia</taxon>
    </lineage>
</organism>
<dbReference type="EMBL" id="VSWC01000066">
    <property type="protein sequence ID" value="KAA1097934.1"/>
    <property type="molecule type" value="Genomic_DNA"/>
</dbReference>
<dbReference type="EMBL" id="VDEP01000270">
    <property type="protein sequence ID" value="KAA1117108.1"/>
    <property type="molecule type" value="Genomic_DNA"/>
</dbReference>
<sequence>MGPRTRTKVQYCMARNSSHPHCANSLLGLAIPTNPWTGLSEQLLDMVVQQEVGVRRNLLSEQIVPPSTARTSQLDDSLDGYVRELLAQAGPLTGRTGISKQLADTVPAGNYSTQTAKDKTKKKIDCMDGQHNNRKRDIKTEVQERSGK</sequence>
<name>A0A5B0PBD9_PUCGR</name>
<feature type="region of interest" description="Disordered" evidence="1">
    <location>
        <begin position="107"/>
        <end position="148"/>
    </location>
</feature>
<comment type="caution">
    <text evidence="2">The sequence shown here is derived from an EMBL/GenBank/DDBJ whole genome shotgun (WGS) entry which is preliminary data.</text>
</comment>